<feature type="compositionally biased region" description="Basic and acidic residues" evidence="4">
    <location>
        <begin position="1"/>
        <end position="44"/>
    </location>
</feature>
<evidence type="ECO:0000256" key="2">
    <source>
        <dbReference type="ARBA" id="ARBA00022741"/>
    </source>
</evidence>
<dbReference type="InterPro" id="IPR000719">
    <property type="entry name" value="Prot_kinase_dom"/>
</dbReference>
<keyword evidence="7" id="KW-1185">Reference proteome</keyword>
<keyword evidence="3" id="KW-0067">ATP-binding</keyword>
<keyword evidence="2" id="KW-0547">Nucleotide-binding</keyword>
<evidence type="ECO:0000313" key="6">
    <source>
        <dbReference type="EMBL" id="AYO43183.1"/>
    </source>
</evidence>
<dbReference type="Gene3D" id="1.10.510.10">
    <property type="entry name" value="Transferase(Phosphotransferase) domain 1"/>
    <property type="match status" value="1"/>
</dbReference>
<accession>A0A3G2S508</accession>
<dbReference type="Pfam" id="PF00069">
    <property type="entry name" value="Pkinase"/>
    <property type="match status" value="1"/>
</dbReference>
<dbReference type="GO" id="GO:0005524">
    <property type="term" value="F:ATP binding"/>
    <property type="evidence" value="ECO:0007669"/>
    <property type="project" value="UniProtKB-KW"/>
</dbReference>
<dbReference type="CDD" id="cd00180">
    <property type="entry name" value="PKc"/>
    <property type="match status" value="1"/>
</dbReference>
<dbReference type="AlphaFoldDB" id="A0A3G2S508"/>
<feature type="domain" description="Protein kinase" evidence="5">
    <location>
        <begin position="151"/>
        <end position="533"/>
    </location>
</feature>
<keyword evidence="1" id="KW-0723">Serine/threonine-protein kinase</keyword>
<dbReference type="PROSITE" id="PS00108">
    <property type="entry name" value="PROTEIN_KINASE_ST"/>
    <property type="match status" value="1"/>
</dbReference>
<dbReference type="Gene3D" id="3.30.200.20">
    <property type="entry name" value="Phosphorylase Kinase, domain 1"/>
    <property type="match status" value="1"/>
</dbReference>
<evidence type="ECO:0000313" key="7">
    <source>
        <dbReference type="Proteomes" id="UP000269793"/>
    </source>
</evidence>
<proteinExistence type="predicted"/>
<dbReference type="Proteomes" id="UP000269793">
    <property type="component" value="Chromosome IV"/>
</dbReference>
<dbReference type="STRING" id="425264.A0A3G2S508"/>
<evidence type="ECO:0000256" key="3">
    <source>
        <dbReference type="ARBA" id="ARBA00022840"/>
    </source>
</evidence>
<evidence type="ECO:0000259" key="5">
    <source>
        <dbReference type="PROSITE" id="PS50011"/>
    </source>
</evidence>
<protein>
    <submittedName>
        <fullName evidence="6">CTD kinase subunit alpha</fullName>
        <ecNumber evidence="6">2.7.11.23</ecNumber>
    </submittedName>
</protein>
<feature type="region of interest" description="Disordered" evidence="4">
    <location>
        <begin position="1"/>
        <end position="91"/>
    </location>
</feature>
<name>A0A3G2S508_MALR7</name>
<evidence type="ECO:0000256" key="4">
    <source>
        <dbReference type="SAM" id="MobiDB-lite"/>
    </source>
</evidence>
<sequence>MPWDQWRHDLNHKLDKWGEEKFNLPASRESKKDKRGLSYEERLANIRSGGGAAGHMQVTPSQQRPRAVPPPPSSAQPSHPTTQYVTSQEAPAVVTASATPGATGPTGTTHIEFSRFTESDKQAFFALLDEYFSKQGVHGGDMWLDDAFDFDTELQPVGHGLCSAVYKARSSLQAVIREGGVPGYACLKQVDVDVQNAPHDIQREIALLQRTRHANLSVLLAAFTDTPDPFTTIYNLVMPLYPIQLTDVLNSPHFQPANCSLSDVTNEDIPWIRLLGSHTFASLVSTCFQQLMQAIAYLHREGIAHRDIKPSNVLFSTDGMLKLIDLGVAWEVNMREIPPYGFHTSDGCSDRAYISDVGSGAFRAPELLFAPKNGYDAFKADIWSLGTVMAGFFTVLLEEETPSMDYMPWERELFPSRPMRPQSRIYHRSTLFDSSSGDITLACDIFKVCGLPSSVSDWPEAEHFQPPLGEFPFMHGAPRESLHERLPNWTQLSISDTSPAAQTLQVFVQKILPTMMQLSASKRPSIDYLVTQL</sequence>
<dbReference type="VEuPathDB" id="FungiDB:DNF11_2233"/>
<keyword evidence="6" id="KW-0808">Transferase</keyword>
<dbReference type="EMBL" id="CP033151">
    <property type="protein sequence ID" value="AYO43183.1"/>
    <property type="molecule type" value="Genomic_DNA"/>
</dbReference>
<dbReference type="InterPro" id="IPR008271">
    <property type="entry name" value="Ser/Thr_kinase_AS"/>
</dbReference>
<dbReference type="GO" id="GO:0008353">
    <property type="term" value="F:RNA polymerase II CTD heptapeptide repeat kinase activity"/>
    <property type="evidence" value="ECO:0007669"/>
    <property type="project" value="UniProtKB-EC"/>
</dbReference>
<dbReference type="OrthoDB" id="4062651at2759"/>
<dbReference type="EC" id="2.7.11.23" evidence="6"/>
<reference evidence="6 7" key="1">
    <citation type="submission" date="2018-10" db="EMBL/GenBank/DDBJ databases">
        <title>Complete genome sequence of Malassezia restricta CBS 7877.</title>
        <authorList>
            <person name="Morand S.C."/>
            <person name="Bertignac M."/>
            <person name="Iltis A."/>
            <person name="Kolder I."/>
            <person name="Pirovano W."/>
            <person name="Jourdain R."/>
            <person name="Clavaud C."/>
        </authorList>
    </citation>
    <scope>NUCLEOTIDE SEQUENCE [LARGE SCALE GENOMIC DNA]</scope>
    <source>
        <strain evidence="6 7">CBS 7877</strain>
    </source>
</reference>
<dbReference type="PROSITE" id="PS50011">
    <property type="entry name" value="PROTEIN_KINASE_DOM"/>
    <property type="match status" value="1"/>
</dbReference>
<dbReference type="InterPro" id="IPR050117">
    <property type="entry name" value="MAPK"/>
</dbReference>
<keyword evidence="6" id="KW-0418">Kinase</keyword>
<evidence type="ECO:0000256" key="1">
    <source>
        <dbReference type="ARBA" id="ARBA00022527"/>
    </source>
</evidence>
<dbReference type="SMART" id="SM00220">
    <property type="entry name" value="S_TKc"/>
    <property type="match status" value="1"/>
</dbReference>
<dbReference type="InterPro" id="IPR011009">
    <property type="entry name" value="Kinase-like_dom_sf"/>
</dbReference>
<dbReference type="PANTHER" id="PTHR24055">
    <property type="entry name" value="MITOGEN-ACTIVATED PROTEIN KINASE"/>
    <property type="match status" value="1"/>
</dbReference>
<gene>
    <name evidence="6" type="primary">lsk1_2</name>
    <name evidence="6" type="ORF">DNF11_2233</name>
</gene>
<dbReference type="SUPFAM" id="SSF56112">
    <property type="entry name" value="Protein kinase-like (PK-like)"/>
    <property type="match status" value="1"/>
</dbReference>
<organism evidence="6 7">
    <name type="scientific">Malassezia restricta (strain ATCC 96810 / NBRC 103918 / CBS 7877)</name>
    <name type="common">Seborrheic dermatitis infection agent</name>
    <dbReference type="NCBI Taxonomy" id="425264"/>
    <lineage>
        <taxon>Eukaryota</taxon>
        <taxon>Fungi</taxon>
        <taxon>Dikarya</taxon>
        <taxon>Basidiomycota</taxon>
        <taxon>Ustilaginomycotina</taxon>
        <taxon>Malasseziomycetes</taxon>
        <taxon>Malasseziales</taxon>
        <taxon>Malasseziaceae</taxon>
        <taxon>Malassezia</taxon>
    </lineage>
</organism>